<name>A0A6M8HWE9_9PROT</name>
<organism evidence="3 4">
    <name type="scientific">Lichenicola cladoniae</name>
    <dbReference type="NCBI Taxonomy" id="1484109"/>
    <lineage>
        <taxon>Bacteria</taxon>
        <taxon>Pseudomonadati</taxon>
        <taxon>Pseudomonadota</taxon>
        <taxon>Alphaproteobacteria</taxon>
        <taxon>Acetobacterales</taxon>
        <taxon>Acetobacteraceae</taxon>
        <taxon>Lichenicola</taxon>
    </lineage>
</organism>
<keyword evidence="4" id="KW-1185">Reference proteome</keyword>
<geneLocation type="plasmid" evidence="3 4">
    <name>unnamed1</name>
</geneLocation>
<evidence type="ECO:0000313" key="4">
    <source>
        <dbReference type="Proteomes" id="UP000500767"/>
    </source>
</evidence>
<evidence type="ECO:0000256" key="1">
    <source>
        <dbReference type="SAM" id="MobiDB-lite"/>
    </source>
</evidence>
<dbReference type="InterPro" id="IPR004291">
    <property type="entry name" value="Transposase_IS66_central"/>
</dbReference>
<keyword evidence="3" id="KW-0614">Plasmid</keyword>
<sequence length="145" mass="15680">MGGWVGACNAALAPRLALIQKHVLAVDRLHGDDTTVPLLAKSKTSIGRLWTDVRDDGQFRGPEPPAAMFSTHRIEAVSIHADTWRITRVSYRPMLMPGSTSSTCPGAGRVRSPQPRAGRTARGSSLCSPTWPRRRLPSRPCAGSL</sequence>
<reference evidence="3 4" key="1">
    <citation type="journal article" date="2014" name="World J. Microbiol. Biotechnol.">
        <title>Biodiversity and physiological characteristics of Antarctic and Arctic lichens-associated bacteria.</title>
        <authorList>
            <person name="Lee Y.M."/>
            <person name="Kim E.H."/>
            <person name="Lee H.K."/>
            <person name="Hong S.G."/>
        </authorList>
    </citation>
    <scope>NUCLEOTIDE SEQUENCE [LARGE SCALE GENOMIC DNA]</scope>
    <source>
        <strain evidence="3 4">PAMC 26569</strain>
        <plasmid evidence="3">unnamed1</plasmid>
    </source>
</reference>
<evidence type="ECO:0000313" key="3">
    <source>
        <dbReference type="EMBL" id="QKE92883.1"/>
    </source>
</evidence>
<dbReference type="EMBL" id="CP053709">
    <property type="protein sequence ID" value="QKE92883.1"/>
    <property type="molecule type" value="Genomic_DNA"/>
</dbReference>
<gene>
    <name evidence="3" type="ORF">HN018_21890</name>
</gene>
<protein>
    <submittedName>
        <fullName evidence="3">Transposase</fullName>
    </submittedName>
</protein>
<dbReference type="Proteomes" id="UP000500767">
    <property type="component" value="Plasmid unnamed1"/>
</dbReference>
<feature type="region of interest" description="Disordered" evidence="1">
    <location>
        <begin position="97"/>
        <end position="145"/>
    </location>
</feature>
<dbReference type="Pfam" id="PF03050">
    <property type="entry name" value="DDE_Tnp_IS66"/>
    <property type="match status" value="1"/>
</dbReference>
<dbReference type="AlphaFoldDB" id="A0A6M8HWE9"/>
<accession>A0A6M8HWE9</accession>
<dbReference type="KEGG" id="lck:HN018_21890"/>
<evidence type="ECO:0000259" key="2">
    <source>
        <dbReference type="Pfam" id="PF03050"/>
    </source>
</evidence>
<proteinExistence type="predicted"/>
<feature type="domain" description="Transposase IS66 central" evidence="2">
    <location>
        <begin position="1"/>
        <end position="73"/>
    </location>
</feature>